<keyword evidence="2" id="KW-1185">Reference proteome</keyword>
<sequence>MVERRWRRELRGSRVWRVPVMTPEEAARWNAVKRYVQPRADRRSIGRYGELLSGRFLRFEGATRRRFLHPLLADAASITDADLDALLFEGWRPRLTAAWLIGISRRTSYRPCLGELLLASETVYAGLGYCFALARFGTHEDAEILAAYLNRYLPRTDLRYDQPVAMGALLYVDSRLGTAHAAPFAAPGGPYHRWVDTVVHESDRPAYAPDRELTGMTRLCDFADGWTTPD</sequence>
<name>A0ABU2YXI8_9ACTN</name>
<dbReference type="EMBL" id="JAVRFJ010000012">
    <property type="protein sequence ID" value="MDT0568936.1"/>
    <property type="molecule type" value="Genomic_DNA"/>
</dbReference>
<dbReference type="Pfam" id="PF19463">
    <property type="entry name" value="DUF6000"/>
    <property type="match status" value="1"/>
</dbReference>
<evidence type="ECO:0000313" key="1">
    <source>
        <dbReference type="EMBL" id="MDT0568936.1"/>
    </source>
</evidence>
<dbReference type="RefSeq" id="WP_311590692.1">
    <property type="nucleotide sequence ID" value="NZ_JAVRFJ010000012.1"/>
</dbReference>
<accession>A0ABU2YXI8</accession>
<dbReference type="Proteomes" id="UP001180737">
    <property type="component" value="Unassembled WGS sequence"/>
</dbReference>
<dbReference type="InterPro" id="IPR046042">
    <property type="entry name" value="DUF6000"/>
</dbReference>
<reference evidence="1" key="1">
    <citation type="submission" date="2024-05" db="EMBL/GenBank/DDBJ databases">
        <title>30 novel species of actinomycetes from the DSMZ collection.</title>
        <authorList>
            <person name="Nouioui I."/>
        </authorList>
    </citation>
    <scope>NUCLEOTIDE SEQUENCE</scope>
    <source>
        <strain evidence="1">DSM 3412</strain>
    </source>
</reference>
<proteinExistence type="predicted"/>
<protein>
    <submittedName>
        <fullName evidence="1">DUF6000 family protein</fullName>
    </submittedName>
</protein>
<organism evidence="1 2">
    <name type="scientific">Streptomyces gottesmaniae</name>
    <dbReference type="NCBI Taxonomy" id="3075518"/>
    <lineage>
        <taxon>Bacteria</taxon>
        <taxon>Bacillati</taxon>
        <taxon>Actinomycetota</taxon>
        <taxon>Actinomycetes</taxon>
        <taxon>Kitasatosporales</taxon>
        <taxon>Streptomycetaceae</taxon>
        <taxon>Streptomyces</taxon>
    </lineage>
</organism>
<comment type="caution">
    <text evidence="1">The sequence shown here is derived from an EMBL/GenBank/DDBJ whole genome shotgun (WGS) entry which is preliminary data.</text>
</comment>
<evidence type="ECO:0000313" key="2">
    <source>
        <dbReference type="Proteomes" id="UP001180737"/>
    </source>
</evidence>
<gene>
    <name evidence="1" type="ORF">RM704_15905</name>
</gene>